<dbReference type="InterPro" id="IPR043129">
    <property type="entry name" value="ATPase_NBD"/>
</dbReference>
<dbReference type="Pfam" id="PF00480">
    <property type="entry name" value="ROK"/>
    <property type="match status" value="1"/>
</dbReference>
<dbReference type="OrthoDB" id="37575at2"/>
<dbReference type="EMBL" id="SMAR01000044">
    <property type="protein sequence ID" value="TCT30843.1"/>
    <property type="molecule type" value="Genomic_DNA"/>
</dbReference>
<accession>A0A4R3NET0</accession>
<feature type="compositionally biased region" description="Basic and acidic residues" evidence="2">
    <location>
        <begin position="373"/>
        <end position="384"/>
    </location>
</feature>
<dbReference type="Proteomes" id="UP000295097">
    <property type="component" value="Unassembled WGS sequence"/>
</dbReference>
<dbReference type="PANTHER" id="PTHR18964:SF149">
    <property type="entry name" value="BIFUNCTIONAL UDP-N-ACETYLGLUCOSAMINE 2-EPIMERASE_N-ACETYLMANNOSAMINE KINASE"/>
    <property type="match status" value="1"/>
</dbReference>
<comment type="similarity">
    <text evidence="1">Belongs to the ROK (NagC/XylR) family.</text>
</comment>
<evidence type="ECO:0000256" key="2">
    <source>
        <dbReference type="SAM" id="MobiDB-lite"/>
    </source>
</evidence>
<comment type="caution">
    <text evidence="3">The sequence shown here is derived from an EMBL/GenBank/DDBJ whole genome shotgun (WGS) entry which is preliminary data.</text>
</comment>
<keyword evidence="4" id="KW-1185">Reference proteome</keyword>
<organism evidence="3 4">
    <name type="scientific">Martelella mediterranea</name>
    <dbReference type="NCBI Taxonomy" id="293089"/>
    <lineage>
        <taxon>Bacteria</taxon>
        <taxon>Pseudomonadati</taxon>
        <taxon>Pseudomonadota</taxon>
        <taxon>Alphaproteobacteria</taxon>
        <taxon>Hyphomicrobiales</taxon>
        <taxon>Aurantimonadaceae</taxon>
        <taxon>Martelella</taxon>
    </lineage>
</organism>
<evidence type="ECO:0000313" key="4">
    <source>
        <dbReference type="Proteomes" id="UP000295097"/>
    </source>
</evidence>
<reference evidence="3 4" key="1">
    <citation type="submission" date="2019-03" db="EMBL/GenBank/DDBJ databases">
        <title>Freshwater and sediment microbial communities from various areas in North America, analyzing microbe dynamics in response to fracking.</title>
        <authorList>
            <person name="Lamendella R."/>
        </authorList>
    </citation>
    <scope>NUCLEOTIDE SEQUENCE [LARGE SCALE GENOMIC DNA]</scope>
    <source>
        <strain evidence="3 4">175.2</strain>
    </source>
</reference>
<protein>
    <submittedName>
        <fullName evidence="3">Glucokinase</fullName>
    </submittedName>
</protein>
<dbReference type="AlphaFoldDB" id="A0A4R3NET0"/>
<feature type="region of interest" description="Disordered" evidence="2">
    <location>
        <begin position="373"/>
        <end position="406"/>
    </location>
</feature>
<name>A0A4R3NET0_9HYPH</name>
<sequence>MQENCSDLIIVDALLAQAAEGGAKGGHYLLPMLEESGFLVCQQSQAQPVWRLSCDAGCVVGLDLGGTKLYGALADMSGRILAERSEPTRHDGEEATLEQLTSLVRDLQEEAGKEAGGLRAIGLGVPGFVSVETGSVTLSPNLSLPSDFRLDSRLSSLFGGCPVLMDNDVNFAVLGEYWRGEGRHLFFSGQERSRGNGSLAFLSLGTGIGLGLMMEGRRVRGASGGAGEIAYMPAGTDPFRAARTTFGGAYEDIVGTPGIRRRYGEGNVSVREIFDRAVAGERKAATVIDDTARQVAVGAATIITLLDPQAIVLGGGIGSRAEFAKLIMEYTAELTPVQPRIAISRLGQRAGVTGAIMEALLDIRRAMLRADTSPKRGCDMENREYVGSGNNASAAPPEVDKRAEAG</sequence>
<gene>
    <name evidence="3" type="ORF">EDC90_104415</name>
</gene>
<dbReference type="GO" id="GO:0016301">
    <property type="term" value="F:kinase activity"/>
    <property type="evidence" value="ECO:0007669"/>
    <property type="project" value="UniProtKB-KW"/>
</dbReference>
<evidence type="ECO:0000256" key="1">
    <source>
        <dbReference type="ARBA" id="ARBA00006479"/>
    </source>
</evidence>
<proteinExistence type="inferred from homology"/>
<dbReference type="Gene3D" id="3.30.420.40">
    <property type="match status" value="2"/>
</dbReference>
<dbReference type="CDD" id="cd23763">
    <property type="entry name" value="ASKHA_ATPase_ROK"/>
    <property type="match status" value="1"/>
</dbReference>
<dbReference type="PANTHER" id="PTHR18964">
    <property type="entry name" value="ROK (REPRESSOR, ORF, KINASE) FAMILY"/>
    <property type="match status" value="1"/>
</dbReference>
<dbReference type="SUPFAM" id="SSF53067">
    <property type="entry name" value="Actin-like ATPase domain"/>
    <property type="match status" value="1"/>
</dbReference>
<evidence type="ECO:0000313" key="3">
    <source>
        <dbReference type="EMBL" id="TCT30843.1"/>
    </source>
</evidence>
<dbReference type="RefSeq" id="WP_132313993.1">
    <property type="nucleotide sequence ID" value="NZ_SMAR01000044.1"/>
</dbReference>
<keyword evidence="3" id="KW-0808">Transferase</keyword>
<dbReference type="InterPro" id="IPR000600">
    <property type="entry name" value="ROK"/>
</dbReference>
<keyword evidence="3" id="KW-0418">Kinase</keyword>